<dbReference type="AlphaFoldDB" id="A0A6G1IVS7"/>
<feature type="region of interest" description="Disordered" evidence="1">
    <location>
        <begin position="1"/>
        <end position="41"/>
    </location>
</feature>
<organism evidence="2 3">
    <name type="scientific">Lentithecium fluviatile CBS 122367</name>
    <dbReference type="NCBI Taxonomy" id="1168545"/>
    <lineage>
        <taxon>Eukaryota</taxon>
        <taxon>Fungi</taxon>
        <taxon>Dikarya</taxon>
        <taxon>Ascomycota</taxon>
        <taxon>Pezizomycotina</taxon>
        <taxon>Dothideomycetes</taxon>
        <taxon>Pleosporomycetidae</taxon>
        <taxon>Pleosporales</taxon>
        <taxon>Massarineae</taxon>
        <taxon>Lentitheciaceae</taxon>
        <taxon>Lentithecium</taxon>
    </lineage>
</organism>
<reference evidence="2" key="1">
    <citation type="journal article" date="2020" name="Stud. Mycol.">
        <title>101 Dothideomycetes genomes: a test case for predicting lifestyles and emergence of pathogens.</title>
        <authorList>
            <person name="Haridas S."/>
            <person name="Albert R."/>
            <person name="Binder M."/>
            <person name="Bloem J."/>
            <person name="Labutti K."/>
            <person name="Salamov A."/>
            <person name="Andreopoulos B."/>
            <person name="Baker S."/>
            <person name="Barry K."/>
            <person name="Bills G."/>
            <person name="Bluhm B."/>
            <person name="Cannon C."/>
            <person name="Castanera R."/>
            <person name="Culley D."/>
            <person name="Daum C."/>
            <person name="Ezra D."/>
            <person name="Gonzalez J."/>
            <person name="Henrissat B."/>
            <person name="Kuo A."/>
            <person name="Liang C."/>
            <person name="Lipzen A."/>
            <person name="Lutzoni F."/>
            <person name="Magnuson J."/>
            <person name="Mondo S."/>
            <person name="Nolan M."/>
            <person name="Ohm R."/>
            <person name="Pangilinan J."/>
            <person name="Park H.-J."/>
            <person name="Ramirez L."/>
            <person name="Alfaro M."/>
            <person name="Sun H."/>
            <person name="Tritt A."/>
            <person name="Yoshinaga Y."/>
            <person name="Zwiers L.-H."/>
            <person name="Turgeon B."/>
            <person name="Goodwin S."/>
            <person name="Spatafora J."/>
            <person name="Crous P."/>
            <person name="Grigoriev I."/>
        </authorList>
    </citation>
    <scope>NUCLEOTIDE SEQUENCE</scope>
    <source>
        <strain evidence="2">CBS 122367</strain>
    </source>
</reference>
<name>A0A6G1IVS7_9PLEO</name>
<keyword evidence="3" id="KW-1185">Reference proteome</keyword>
<dbReference type="Proteomes" id="UP000799291">
    <property type="component" value="Unassembled WGS sequence"/>
</dbReference>
<evidence type="ECO:0000313" key="3">
    <source>
        <dbReference type="Proteomes" id="UP000799291"/>
    </source>
</evidence>
<protein>
    <submittedName>
        <fullName evidence="2">Uncharacterized protein</fullName>
    </submittedName>
</protein>
<sequence length="146" mass="16676">MSMKNAEGESTLTMHEDRYLRPGDGNRFVSGSMTPDTSEDRLRKVLKDVRNPESEHASNLMRVLTELSYWEQLIEDSRVETLEEPQDEAFVDLSELEDEAFVEVSEMSNEEMFGPSEPSDEGPEALDAISMADYMKKISWVTFTLL</sequence>
<evidence type="ECO:0000313" key="2">
    <source>
        <dbReference type="EMBL" id="KAF2682352.1"/>
    </source>
</evidence>
<dbReference type="EMBL" id="MU005587">
    <property type="protein sequence ID" value="KAF2682352.1"/>
    <property type="molecule type" value="Genomic_DNA"/>
</dbReference>
<evidence type="ECO:0000256" key="1">
    <source>
        <dbReference type="SAM" id="MobiDB-lite"/>
    </source>
</evidence>
<accession>A0A6G1IVS7</accession>
<proteinExistence type="predicted"/>
<gene>
    <name evidence="2" type="ORF">K458DRAFT_390839</name>
</gene>